<organism evidence="3 4">
    <name type="scientific">Acidisarcina polymorpha</name>
    <dbReference type="NCBI Taxonomy" id="2211140"/>
    <lineage>
        <taxon>Bacteria</taxon>
        <taxon>Pseudomonadati</taxon>
        <taxon>Acidobacteriota</taxon>
        <taxon>Terriglobia</taxon>
        <taxon>Terriglobales</taxon>
        <taxon>Acidobacteriaceae</taxon>
        <taxon>Acidisarcina</taxon>
    </lineage>
</organism>
<evidence type="ECO:0000256" key="1">
    <source>
        <dbReference type="SAM" id="MobiDB-lite"/>
    </source>
</evidence>
<evidence type="ECO:0000256" key="2">
    <source>
        <dbReference type="SAM" id="Phobius"/>
    </source>
</evidence>
<dbReference type="AlphaFoldDB" id="A0A2Z5G4H4"/>
<dbReference type="Proteomes" id="UP000253606">
    <property type="component" value="Chromosome"/>
</dbReference>
<dbReference type="KEGG" id="abas:ACPOL_4740"/>
<feature type="transmembrane region" description="Helical" evidence="2">
    <location>
        <begin position="12"/>
        <end position="35"/>
    </location>
</feature>
<accession>A0A2Z5G4H4</accession>
<evidence type="ECO:0000313" key="4">
    <source>
        <dbReference type="Proteomes" id="UP000253606"/>
    </source>
</evidence>
<reference evidence="3 4" key="1">
    <citation type="journal article" date="2018" name="Front. Microbiol.">
        <title>Hydrolytic Capabilities as a Key to Environmental Success: Chitinolytic and Cellulolytic Acidobacteria From Acidic Sub-arctic Soils and Boreal Peatlands.</title>
        <authorList>
            <person name="Belova S.E."/>
            <person name="Ravin N.V."/>
            <person name="Pankratov T.A."/>
            <person name="Rakitin A.L."/>
            <person name="Ivanova A.A."/>
            <person name="Beletsky A.V."/>
            <person name="Mardanov A.V."/>
            <person name="Sinninghe Damste J.S."/>
            <person name="Dedysh S.N."/>
        </authorList>
    </citation>
    <scope>NUCLEOTIDE SEQUENCE [LARGE SCALE GENOMIC DNA]</scope>
    <source>
        <strain evidence="3 4">SBC82</strain>
    </source>
</reference>
<keyword evidence="2" id="KW-0812">Transmembrane</keyword>
<keyword evidence="2" id="KW-1133">Transmembrane helix</keyword>
<evidence type="ECO:0000313" key="3">
    <source>
        <dbReference type="EMBL" id="AXC14008.1"/>
    </source>
</evidence>
<feature type="region of interest" description="Disordered" evidence="1">
    <location>
        <begin position="53"/>
        <end position="75"/>
    </location>
</feature>
<keyword evidence="2" id="KW-0472">Membrane</keyword>
<dbReference type="EMBL" id="CP030840">
    <property type="protein sequence ID" value="AXC14008.1"/>
    <property type="molecule type" value="Genomic_DNA"/>
</dbReference>
<proteinExistence type="predicted"/>
<sequence>MREVRSTAKLQGWTTVAVVLVMGIALGVTGSYFLFIRDLGNIDDRLETIQQQIATPAPAPETKPAGKPGKAHPSH</sequence>
<feature type="compositionally biased region" description="Low complexity" evidence="1">
    <location>
        <begin position="54"/>
        <end position="68"/>
    </location>
</feature>
<gene>
    <name evidence="3" type="ORF">ACPOL_4740</name>
</gene>
<keyword evidence="4" id="KW-1185">Reference proteome</keyword>
<protein>
    <submittedName>
        <fullName evidence="3">Uncharacterized protein</fullName>
    </submittedName>
</protein>
<name>A0A2Z5G4H4_9BACT</name>